<comment type="caution">
    <text evidence="10">The sequence shown here is derived from an EMBL/GenBank/DDBJ whole genome shotgun (WGS) entry which is preliminary data.</text>
</comment>
<evidence type="ECO:0000313" key="11">
    <source>
        <dbReference type="Proteomes" id="UP000813385"/>
    </source>
</evidence>
<evidence type="ECO:0000256" key="3">
    <source>
        <dbReference type="ARBA" id="ARBA00022801"/>
    </source>
</evidence>
<feature type="domain" description="Peptidase M48" evidence="9">
    <location>
        <begin position="202"/>
        <end position="365"/>
    </location>
</feature>
<evidence type="ECO:0000259" key="9">
    <source>
        <dbReference type="Pfam" id="PF01435"/>
    </source>
</evidence>
<keyword evidence="8" id="KW-0812">Transmembrane</keyword>
<dbReference type="InterPro" id="IPR001915">
    <property type="entry name" value="Peptidase_M48"/>
</dbReference>
<feature type="transmembrane region" description="Helical" evidence="8">
    <location>
        <begin position="266"/>
        <end position="290"/>
    </location>
</feature>
<reference evidence="10" key="1">
    <citation type="journal article" date="2021" name="Nat. Commun.">
        <title>Genetic determinants of endophytism in the Arabidopsis root mycobiome.</title>
        <authorList>
            <person name="Mesny F."/>
            <person name="Miyauchi S."/>
            <person name="Thiergart T."/>
            <person name="Pickel B."/>
            <person name="Atanasova L."/>
            <person name="Karlsson M."/>
            <person name="Huettel B."/>
            <person name="Barry K.W."/>
            <person name="Haridas S."/>
            <person name="Chen C."/>
            <person name="Bauer D."/>
            <person name="Andreopoulos W."/>
            <person name="Pangilinan J."/>
            <person name="LaButti K."/>
            <person name="Riley R."/>
            <person name="Lipzen A."/>
            <person name="Clum A."/>
            <person name="Drula E."/>
            <person name="Henrissat B."/>
            <person name="Kohler A."/>
            <person name="Grigoriev I.V."/>
            <person name="Martin F.M."/>
            <person name="Hacquard S."/>
        </authorList>
    </citation>
    <scope>NUCLEOTIDE SEQUENCE</scope>
    <source>
        <strain evidence="10">MPI-CAGE-AT-0016</strain>
    </source>
</reference>
<dbReference type="GO" id="GO:0034982">
    <property type="term" value="P:mitochondrial protein processing"/>
    <property type="evidence" value="ECO:0007669"/>
    <property type="project" value="TreeGrafter"/>
</dbReference>
<keyword evidence="2" id="KW-0479">Metal-binding</keyword>
<dbReference type="GO" id="GO:0046872">
    <property type="term" value="F:metal ion binding"/>
    <property type="evidence" value="ECO:0007669"/>
    <property type="project" value="UniProtKB-KW"/>
</dbReference>
<evidence type="ECO:0000256" key="7">
    <source>
        <dbReference type="SAM" id="MobiDB-lite"/>
    </source>
</evidence>
<sequence length="406" mass="45114">MLGLRALARAPAATRCLNSTRPLLRAPRHPPISRPFTPSRPRSNRLPHPDVEERLRQAKPLFHRDTPRRVVRSPTTKKVVAVCMASAALFFWWNLETVPVSGRRRFNIFNDGYVAALSKPMVREIELEVERAGGRFLPDWDPRVKLVRKVMQRLIPVSGGGELLDSRQHAQGAHGAEAPTYMGSLAEVWNNRKGGEGDGVVWEVRVIDDPALNAFVLPGGKVFVHSGILNVTRSEAGLAAVLGHEIAHNMASHVGERLSGSVGPNILLATAGALAFFIPGAAIFVLAMMGGRLQNLLLEMPMSRKQESEADHIGLMIMAEACYDPREAVRFWQRMSRVSDQMGNEVPELLSTHPSNRHRIDKLQTLMPEAMRKWQETECPGTSSFFDSFQEVMARGASLSDELVYR</sequence>
<keyword evidence="5 6" id="KW-0482">Metalloprotease</keyword>
<comment type="similarity">
    <text evidence="6">Belongs to the peptidase M48 family.</text>
</comment>
<feature type="region of interest" description="Disordered" evidence="7">
    <location>
        <begin position="23"/>
        <end position="51"/>
    </location>
</feature>
<dbReference type="GO" id="GO:0006515">
    <property type="term" value="P:protein quality control for misfolded or incompletely synthesized proteins"/>
    <property type="evidence" value="ECO:0007669"/>
    <property type="project" value="TreeGrafter"/>
</dbReference>
<evidence type="ECO:0000256" key="4">
    <source>
        <dbReference type="ARBA" id="ARBA00022833"/>
    </source>
</evidence>
<dbReference type="GO" id="GO:0004222">
    <property type="term" value="F:metalloendopeptidase activity"/>
    <property type="evidence" value="ECO:0007669"/>
    <property type="project" value="InterPro"/>
</dbReference>
<proteinExistence type="inferred from homology"/>
<keyword evidence="1 6" id="KW-0645">Protease</keyword>
<dbReference type="Pfam" id="PF01435">
    <property type="entry name" value="Peptidase_M48"/>
    <property type="match status" value="1"/>
</dbReference>
<dbReference type="InterPro" id="IPR051156">
    <property type="entry name" value="Mito/Outer_Membr_Metalloprot"/>
</dbReference>
<dbReference type="CDD" id="cd07331">
    <property type="entry name" value="M48C_Oma1_like"/>
    <property type="match status" value="1"/>
</dbReference>
<evidence type="ECO:0000256" key="8">
    <source>
        <dbReference type="SAM" id="Phobius"/>
    </source>
</evidence>
<dbReference type="GO" id="GO:0005743">
    <property type="term" value="C:mitochondrial inner membrane"/>
    <property type="evidence" value="ECO:0007669"/>
    <property type="project" value="TreeGrafter"/>
</dbReference>
<dbReference type="PANTHER" id="PTHR22726:SF1">
    <property type="entry name" value="METALLOENDOPEPTIDASE OMA1, MITOCHONDRIAL"/>
    <property type="match status" value="1"/>
</dbReference>
<keyword evidence="4 6" id="KW-0862">Zinc</keyword>
<keyword evidence="8" id="KW-0472">Membrane</keyword>
<evidence type="ECO:0000256" key="6">
    <source>
        <dbReference type="RuleBase" id="RU003983"/>
    </source>
</evidence>
<comment type="cofactor">
    <cofactor evidence="6">
        <name>Zn(2+)</name>
        <dbReference type="ChEBI" id="CHEBI:29105"/>
    </cofactor>
    <text evidence="6">Binds 1 zinc ion per subunit.</text>
</comment>
<keyword evidence="11" id="KW-1185">Reference proteome</keyword>
<dbReference type="EMBL" id="JAGPXD010000004">
    <property type="protein sequence ID" value="KAH7357975.1"/>
    <property type="molecule type" value="Genomic_DNA"/>
</dbReference>
<organism evidence="10 11">
    <name type="scientific">Plectosphaerella cucumerina</name>
    <dbReference type="NCBI Taxonomy" id="40658"/>
    <lineage>
        <taxon>Eukaryota</taxon>
        <taxon>Fungi</taxon>
        <taxon>Dikarya</taxon>
        <taxon>Ascomycota</taxon>
        <taxon>Pezizomycotina</taxon>
        <taxon>Sordariomycetes</taxon>
        <taxon>Hypocreomycetidae</taxon>
        <taxon>Glomerellales</taxon>
        <taxon>Plectosphaerellaceae</taxon>
        <taxon>Plectosphaerella</taxon>
    </lineage>
</organism>
<gene>
    <name evidence="10" type="ORF">B0T11DRAFT_283460</name>
</gene>
<dbReference type="Proteomes" id="UP000813385">
    <property type="component" value="Unassembled WGS sequence"/>
</dbReference>
<evidence type="ECO:0000256" key="2">
    <source>
        <dbReference type="ARBA" id="ARBA00022723"/>
    </source>
</evidence>
<accession>A0A8K0TG53</accession>
<dbReference type="OrthoDB" id="7464992at2759"/>
<name>A0A8K0TG53_9PEZI</name>
<dbReference type="AlphaFoldDB" id="A0A8K0TG53"/>
<keyword evidence="3 6" id="KW-0378">Hydrolase</keyword>
<evidence type="ECO:0000313" key="10">
    <source>
        <dbReference type="EMBL" id="KAH7357975.1"/>
    </source>
</evidence>
<protein>
    <submittedName>
        <fullName evidence="10">Mitochondrial metalloendopeptidase OMA1</fullName>
    </submittedName>
</protein>
<evidence type="ECO:0000256" key="5">
    <source>
        <dbReference type="ARBA" id="ARBA00023049"/>
    </source>
</evidence>
<keyword evidence="8" id="KW-1133">Transmembrane helix</keyword>
<dbReference type="PANTHER" id="PTHR22726">
    <property type="entry name" value="METALLOENDOPEPTIDASE OMA1"/>
    <property type="match status" value="1"/>
</dbReference>
<dbReference type="Gene3D" id="3.30.2010.10">
    <property type="entry name" value="Metalloproteases ('zincins'), catalytic domain"/>
    <property type="match status" value="1"/>
</dbReference>
<evidence type="ECO:0000256" key="1">
    <source>
        <dbReference type="ARBA" id="ARBA00022670"/>
    </source>
</evidence>